<keyword evidence="1" id="KW-0472">Membrane</keyword>
<accession>A0A239PYS3</accession>
<keyword evidence="1" id="KW-0812">Transmembrane</keyword>
<keyword evidence="3" id="KW-1185">Reference proteome</keyword>
<evidence type="ECO:0000313" key="2">
    <source>
        <dbReference type="EMBL" id="SNT75238.1"/>
    </source>
</evidence>
<feature type="transmembrane region" description="Helical" evidence="1">
    <location>
        <begin position="138"/>
        <end position="159"/>
    </location>
</feature>
<feature type="transmembrane region" description="Helical" evidence="1">
    <location>
        <begin position="351"/>
        <end position="373"/>
    </location>
</feature>
<dbReference type="OrthoDB" id="271600at2"/>
<feature type="transmembrane region" description="Helical" evidence="1">
    <location>
        <begin position="6"/>
        <end position="23"/>
    </location>
</feature>
<name>A0A239PYS3_9RHOB</name>
<proteinExistence type="predicted"/>
<evidence type="ECO:0000256" key="1">
    <source>
        <dbReference type="SAM" id="Phobius"/>
    </source>
</evidence>
<gene>
    <name evidence="2" type="ORF">SAMN05444959_11059</name>
</gene>
<dbReference type="EMBL" id="FZQB01000010">
    <property type="protein sequence ID" value="SNT75238.1"/>
    <property type="molecule type" value="Genomic_DNA"/>
</dbReference>
<sequence length="405" mass="42798">MAEAGATEWILLGSFATALAILVNPRLRHSPKWGAMVTPLASIIGSGFLVSVPLLASRLGIWSVVAICGLCLLAWFIGGAIRFNIAHAEPLCTLGGRDVLNRVERGSHLVLAAAYFVSVTYYLALLGAFVVKLTGADWPVMGTMIASAFVIGICAMGVTRGLSGVERAEKLTVAMNLSAILALLVTLLWRDGHLASAAWHSVPVTTAYAAGDQLRFLMGLLIVVQGFETTRFTGDMYDAPARIRAMKRAQILSSLIYVVFFTLMIPLYGQFQEETDVAGFIGVIGVVSPLLPLLMVMGAVASQFSAAVADSIGSSELVTDLLRGRMGQAAAYWLIGGVALSLLWLTDVTAIVALASRAFALFYALQCGVAAIVAHRRGQMARSAWYGILGLACAATAIFGLPAEG</sequence>
<feature type="transmembrane region" description="Helical" evidence="1">
    <location>
        <begin position="213"/>
        <end position="230"/>
    </location>
</feature>
<dbReference type="Proteomes" id="UP000198307">
    <property type="component" value="Unassembled WGS sequence"/>
</dbReference>
<feature type="transmembrane region" description="Helical" evidence="1">
    <location>
        <begin position="251"/>
        <end position="271"/>
    </location>
</feature>
<dbReference type="Gene3D" id="1.20.1740.10">
    <property type="entry name" value="Amino acid/polyamine transporter I"/>
    <property type="match status" value="1"/>
</dbReference>
<protein>
    <submittedName>
        <fullName evidence="2">Uncharacterized protein</fullName>
    </submittedName>
</protein>
<feature type="transmembrane region" description="Helical" evidence="1">
    <location>
        <begin position="35"/>
        <end position="55"/>
    </location>
</feature>
<keyword evidence="1" id="KW-1133">Transmembrane helix</keyword>
<feature type="transmembrane region" description="Helical" evidence="1">
    <location>
        <begin position="329"/>
        <end position="345"/>
    </location>
</feature>
<organism evidence="2 3">
    <name type="scientific">Paracoccus seriniphilus</name>
    <dbReference type="NCBI Taxonomy" id="184748"/>
    <lineage>
        <taxon>Bacteria</taxon>
        <taxon>Pseudomonadati</taxon>
        <taxon>Pseudomonadota</taxon>
        <taxon>Alphaproteobacteria</taxon>
        <taxon>Rhodobacterales</taxon>
        <taxon>Paracoccaceae</taxon>
        <taxon>Paracoccus</taxon>
    </lineage>
</organism>
<feature type="transmembrane region" description="Helical" evidence="1">
    <location>
        <begin position="171"/>
        <end position="189"/>
    </location>
</feature>
<feature type="transmembrane region" description="Helical" evidence="1">
    <location>
        <begin position="61"/>
        <end position="81"/>
    </location>
</feature>
<evidence type="ECO:0000313" key="3">
    <source>
        <dbReference type="Proteomes" id="UP000198307"/>
    </source>
</evidence>
<reference evidence="2 3" key="1">
    <citation type="submission" date="2017-07" db="EMBL/GenBank/DDBJ databases">
        <authorList>
            <person name="Sun Z.S."/>
            <person name="Albrecht U."/>
            <person name="Echele G."/>
            <person name="Lee C.C."/>
        </authorList>
    </citation>
    <scope>NUCLEOTIDE SEQUENCE [LARGE SCALE GENOMIC DNA]</scope>
    <source>
        <strain evidence="2 3">DSM 14827</strain>
    </source>
</reference>
<feature type="transmembrane region" description="Helical" evidence="1">
    <location>
        <begin position="277"/>
        <end position="308"/>
    </location>
</feature>
<dbReference type="RefSeq" id="WP_089344957.1">
    <property type="nucleotide sequence ID" value="NZ_CP067129.1"/>
</dbReference>
<dbReference type="AlphaFoldDB" id="A0A239PYS3"/>
<feature type="transmembrane region" description="Helical" evidence="1">
    <location>
        <begin position="109"/>
        <end position="132"/>
    </location>
</feature>
<feature type="transmembrane region" description="Helical" evidence="1">
    <location>
        <begin position="385"/>
        <end position="403"/>
    </location>
</feature>